<dbReference type="SMART" id="SM00320">
    <property type="entry name" value="WD40"/>
    <property type="match status" value="7"/>
</dbReference>
<accession>A0A8S1J2E8</accession>
<evidence type="ECO:0000313" key="4">
    <source>
        <dbReference type="EMBL" id="CAD7700350.1"/>
    </source>
</evidence>
<dbReference type="InterPro" id="IPR036322">
    <property type="entry name" value="WD40_repeat_dom_sf"/>
</dbReference>
<feature type="repeat" description="WD" evidence="3">
    <location>
        <begin position="332"/>
        <end position="371"/>
    </location>
</feature>
<feature type="repeat" description="WD" evidence="3">
    <location>
        <begin position="252"/>
        <end position="285"/>
    </location>
</feature>
<sequence>MHDLMLAMMGDMSEAGIRSRKEDYNKAEEWVANAFSLLPTPVQKVEATKIAIVSGFFCSLGSSRLPKGLLAWVQRGQHHLHQLLREENVKEVLRREENVKKALRKEELGTVDSIFGRTGEHWDFTTSVGTVIKGFLGLTQRSGIEECGRLIAGGCSLEQRLADTSFTEKHVLRAHSKGVLSLAAARDWLLSGTLDSTIHVWKMGTWECIQVLVGHNGGVRSLAVAHDWLVSCSNDKTIRVWNLGTWECVNVLEGHADRVASLAMAQEWLVSGSDDATIRVWDMDTWECICVLEEHYDPVQSLVAAQEWLISGSDDTAIRIWNVGTWECVCVLDGHTMGVRSLVVAREWLVSSSEDGTIRVWSMGAWECIHVFKGHADTAYSSWPQSDDVSSLATRSRCLYSASIADHSIRVWSMDTWQCLRVLEGHKDEVNALLFVHDWLFSGSDDDSIRVWGVVP</sequence>
<dbReference type="OrthoDB" id="674604at2759"/>
<evidence type="ECO:0000256" key="1">
    <source>
        <dbReference type="ARBA" id="ARBA00022574"/>
    </source>
</evidence>
<name>A0A8S1J2E8_9CHLO</name>
<feature type="repeat" description="WD" evidence="3">
    <location>
        <begin position="212"/>
        <end position="251"/>
    </location>
</feature>
<dbReference type="InterPro" id="IPR001680">
    <property type="entry name" value="WD40_rpt"/>
</dbReference>
<dbReference type="Pfam" id="PF00400">
    <property type="entry name" value="WD40"/>
    <property type="match status" value="6"/>
</dbReference>
<dbReference type="CDD" id="cd00200">
    <property type="entry name" value="WD40"/>
    <property type="match status" value="1"/>
</dbReference>
<keyword evidence="1 3" id="KW-0853">WD repeat</keyword>
<dbReference type="PANTHER" id="PTHR22847:SF637">
    <property type="entry name" value="WD REPEAT DOMAIN 5B"/>
    <property type="match status" value="1"/>
</dbReference>
<dbReference type="InterPro" id="IPR020472">
    <property type="entry name" value="WD40_PAC1"/>
</dbReference>
<dbReference type="GO" id="GO:0005634">
    <property type="term" value="C:nucleus"/>
    <property type="evidence" value="ECO:0007669"/>
    <property type="project" value="TreeGrafter"/>
</dbReference>
<dbReference type="PROSITE" id="PS50082">
    <property type="entry name" value="WD_REPEATS_2"/>
    <property type="match status" value="6"/>
</dbReference>
<dbReference type="PANTHER" id="PTHR22847">
    <property type="entry name" value="WD40 REPEAT PROTEIN"/>
    <property type="match status" value="1"/>
</dbReference>
<dbReference type="PRINTS" id="PR00320">
    <property type="entry name" value="GPROTEINBRPT"/>
</dbReference>
<keyword evidence="5" id="KW-1185">Reference proteome</keyword>
<dbReference type="InterPro" id="IPR019775">
    <property type="entry name" value="WD40_repeat_CS"/>
</dbReference>
<gene>
    <name evidence="4" type="ORF">OSTQU699_LOCUS5709</name>
</gene>
<dbReference type="PROSITE" id="PS50294">
    <property type="entry name" value="WD_REPEATS_REGION"/>
    <property type="match status" value="5"/>
</dbReference>
<evidence type="ECO:0000256" key="2">
    <source>
        <dbReference type="ARBA" id="ARBA00022737"/>
    </source>
</evidence>
<dbReference type="InterPro" id="IPR015943">
    <property type="entry name" value="WD40/YVTN_repeat-like_dom_sf"/>
</dbReference>
<organism evidence="4 5">
    <name type="scientific">Ostreobium quekettii</name>
    <dbReference type="NCBI Taxonomy" id="121088"/>
    <lineage>
        <taxon>Eukaryota</taxon>
        <taxon>Viridiplantae</taxon>
        <taxon>Chlorophyta</taxon>
        <taxon>core chlorophytes</taxon>
        <taxon>Ulvophyceae</taxon>
        <taxon>TCBD clade</taxon>
        <taxon>Bryopsidales</taxon>
        <taxon>Ostreobineae</taxon>
        <taxon>Ostreobiaceae</taxon>
        <taxon>Ostreobium</taxon>
    </lineage>
</organism>
<dbReference type="Gene3D" id="2.130.10.10">
    <property type="entry name" value="YVTN repeat-like/Quinoprotein amine dehydrogenase"/>
    <property type="match status" value="2"/>
</dbReference>
<dbReference type="SUPFAM" id="SSF50978">
    <property type="entry name" value="WD40 repeat-like"/>
    <property type="match status" value="1"/>
</dbReference>
<dbReference type="Proteomes" id="UP000708148">
    <property type="component" value="Unassembled WGS sequence"/>
</dbReference>
<dbReference type="PROSITE" id="PS00678">
    <property type="entry name" value="WD_REPEATS_1"/>
    <property type="match status" value="3"/>
</dbReference>
<comment type="caution">
    <text evidence="4">The sequence shown here is derived from an EMBL/GenBank/DDBJ whole genome shotgun (WGS) entry which is preliminary data.</text>
</comment>
<keyword evidence="2" id="KW-0677">Repeat</keyword>
<dbReference type="GO" id="GO:1990234">
    <property type="term" value="C:transferase complex"/>
    <property type="evidence" value="ECO:0007669"/>
    <property type="project" value="UniProtKB-ARBA"/>
</dbReference>
<dbReference type="AlphaFoldDB" id="A0A8S1J2E8"/>
<feature type="repeat" description="WD" evidence="3">
    <location>
        <begin position="172"/>
        <end position="211"/>
    </location>
</feature>
<reference evidence="4" key="1">
    <citation type="submission" date="2020-12" db="EMBL/GenBank/DDBJ databases">
        <authorList>
            <person name="Iha C."/>
        </authorList>
    </citation>
    <scope>NUCLEOTIDE SEQUENCE</scope>
</reference>
<evidence type="ECO:0000256" key="3">
    <source>
        <dbReference type="PROSITE-ProRule" id="PRU00221"/>
    </source>
</evidence>
<proteinExistence type="predicted"/>
<feature type="repeat" description="WD" evidence="3">
    <location>
        <begin position="423"/>
        <end position="456"/>
    </location>
</feature>
<evidence type="ECO:0000313" key="5">
    <source>
        <dbReference type="Proteomes" id="UP000708148"/>
    </source>
</evidence>
<protein>
    <submittedName>
        <fullName evidence="4">Uncharacterized protein</fullName>
    </submittedName>
</protein>
<feature type="repeat" description="WD" evidence="3">
    <location>
        <begin position="292"/>
        <end position="323"/>
    </location>
</feature>
<dbReference type="EMBL" id="CAJHUC010001231">
    <property type="protein sequence ID" value="CAD7700350.1"/>
    <property type="molecule type" value="Genomic_DNA"/>
</dbReference>